<keyword evidence="6" id="KW-0472">Membrane</keyword>
<evidence type="ECO:0000313" key="7">
    <source>
        <dbReference type="EMBL" id="KVH98119.1"/>
    </source>
</evidence>
<comment type="similarity">
    <text evidence="2">Belongs to the short-chain dehydrogenases/reductases (SDR) family.</text>
</comment>
<dbReference type="GO" id="GO:0016020">
    <property type="term" value="C:membrane"/>
    <property type="evidence" value="ECO:0007669"/>
    <property type="project" value="UniProtKB-SubCell"/>
</dbReference>
<name>A0A103XWG1_CYNCS</name>
<dbReference type="InterPro" id="IPR002347">
    <property type="entry name" value="SDR_fam"/>
</dbReference>
<dbReference type="InterPro" id="IPR036291">
    <property type="entry name" value="NAD(P)-bd_dom_sf"/>
</dbReference>
<evidence type="ECO:0000256" key="6">
    <source>
        <dbReference type="SAM" id="Phobius"/>
    </source>
</evidence>
<keyword evidence="5" id="KW-0560">Oxidoreductase</keyword>
<comment type="caution">
    <text evidence="7">The sequence shown here is derived from an EMBL/GenBank/DDBJ whole genome shotgun (WGS) entry which is preliminary data.</text>
</comment>
<dbReference type="SUPFAM" id="SSF51735">
    <property type="entry name" value="NAD(P)-binding Rossmann-fold domains"/>
    <property type="match status" value="1"/>
</dbReference>
<feature type="transmembrane region" description="Helical" evidence="6">
    <location>
        <begin position="7"/>
        <end position="33"/>
    </location>
</feature>
<dbReference type="Proteomes" id="UP000243975">
    <property type="component" value="Unassembled WGS sequence"/>
</dbReference>
<dbReference type="GO" id="GO:0016491">
    <property type="term" value="F:oxidoreductase activity"/>
    <property type="evidence" value="ECO:0007669"/>
    <property type="project" value="UniProtKB-KW"/>
</dbReference>
<dbReference type="STRING" id="59895.A0A103XWG1"/>
<organism evidence="7 8">
    <name type="scientific">Cynara cardunculus var. scolymus</name>
    <name type="common">Globe artichoke</name>
    <name type="synonym">Cynara scolymus</name>
    <dbReference type="NCBI Taxonomy" id="59895"/>
    <lineage>
        <taxon>Eukaryota</taxon>
        <taxon>Viridiplantae</taxon>
        <taxon>Streptophyta</taxon>
        <taxon>Embryophyta</taxon>
        <taxon>Tracheophyta</taxon>
        <taxon>Spermatophyta</taxon>
        <taxon>Magnoliopsida</taxon>
        <taxon>eudicotyledons</taxon>
        <taxon>Gunneridae</taxon>
        <taxon>Pentapetalae</taxon>
        <taxon>asterids</taxon>
        <taxon>campanulids</taxon>
        <taxon>Asterales</taxon>
        <taxon>Asteraceae</taxon>
        <taxon>Carduoideae</taxon>
        <taxon>Cardueae</taxon>
        <taxon>Carduinae</taxon>
        <taxon>Cynara</taxon>
    </lineage>
</organism>
<sequence length="282" mass="31498">MDLLHKLLNILFSIVSIILFMLVLPILLLFRLWRFCVRSVFREKLAGKVVLITGASSGIGEHLAYEYAKHGASLVLIARREELLATVARKAMELGSPDAVVIKADVSKLLDCKRFVDEAIKHFGKVDCLINNAGTGIVGLFEEQICITDHASIMDINFWGSVNATHFALPYLKKSKGRIVVIGSCGGWFATPRVSVYNANLKWLPKESVEGCAKAIVNSAIRGDEYLTEPGWMHAVFLWAILLPDLMYLLRRFIVVTSPKTSLQKWKSQNTASFQPLEVKHD</sequence>
<accession>A0A103XWG1</accession>
<protein>
    <submittedName>
        <fullName evidence="7">Glucose/ribitol dehydrogenase</fullName>
    </submittedName>
</protein>
<keyword evidence="4" id="KW-0735">Signal-anchor</keyword>
<evidence type="ECO:0000313" key="8">
    <source>
        <dbReference type="Proteomes" id="UP000243975"/>
    </source>
</evidence>
<dbReference type="PANTHER" id="PTHR43391:SF58">
    <property type="entry name" value="11-BETA-HYDROXYSTEROID DEHYDROGENASE"/>
    <property type="match status" value="1"/>
</dbReference>
<gene>
    <name evidence="7" type="ORF">Ccrd_023658</name>
</gene>
<keyword evidence="6" id="KW-0812">Transmembrane</keyword>
<dbReference type="PANTHER" id="PTHR43391">
    <property type="entry name" value="RETINOL DEHYDROGENASE-RELATED"/>
    <property type="match status" value="1"/>
</dbReference>
<evidence type="ECO:0000256" key="2">
    <source>
        <dbReference type="ARBA" id="ARBA00006484"/>
    </source>
</evidence>
<reference evidence="7 8" key="1">
    <citation type="journal article" date="2016" name="Sci. Rep.">
        <title>The genome sequence of the outbreeding globe artichoke constructed de novo incorporating a phase-aware low-pass sequencing strategy of F1 progeny.</title>
        <authorList>
            <person name="Scaglione D."/>
            <person name="Reyes-Chin-Wo S."/>
            <person name="Acquadro A."/>
            <person name="Froenicke L."/>
            <person name="Portis E."/>
            <person name="Beitel C."/>
            <person name="Tirone M."/>
            <person name="Mauro R."/>
            <person name="Lo Monaco A."/>
            <person name="Mauromicale G."/>
            <person name="Faccioli P."/>
            <person name="Cattivelli L."/>
            <person name="Rieseberg L."/>
            <person name="Michelmore R."/>
            <person name="Lanteri S."/>
        </authorList>
    </citation>
    <scope>NUCLEOTIDE SEQUENCE [LARGE SCALE GENOMIC DNA]</scope>
    <source>
        <strain evidence="7">2C</strain>
    </source>
</reference>
<evidence type="ECO:0000256" key="1">
    <source>
        <dbReference type="ARBA" id="ARBA00004606"/>
    </source>
</evidence>
<dbReference type="AlphaFoldDB" id="A0A103XWG1"/>
<dbReference type="GO" id="GO:0005829">
    <property type="term" value="C:cytosol"/>
    <property type="evidence" value="ECO:0007669"/>
    <property type="project" value="TreeGrafter"/>
</dbReference>
<dbReference type="PRINTS" id="PR00081">
    <property type="entry name" value="GDHRDH"/>
</dbReference>
<dbReference type="OMA" id="ICITDHA"/>
<evidence type="ECO:0000256" key="4">
    <source>
        <dbReference type="ARBA" id="ARBA00022968"/>
    </source>
</evidence>
<proteinExistence type="inferred from homology"/>
<comment type="subcellular location">
    <subcellularLocation>
        <location evidence="1">Membrane</location>
        <topology evidence="1">Single-pass type II membrane protein</topology>
    </subcellularLocation>
</comment>
<dbReference type="Gene3D" id="3.40.50.720">
    <property type="entry name" value="NAD(P)-binding Rossmann-like Domain"/>
    <property type="match status" value="1"/>
</dbReference>
<evidence type="ECO:0000256" key="5">
    <source>
        <dbReference type="ARBA" id="ARBA00023002"/>
    </source>
</evidence>
<dbReference type="Pfam" id="PF00106">
    <property type="entry name" value="adh_short"/>
    <property type="match status" value="1"/>
</dbReference>
<dbReference type="EMBL" id="LEKV01003809">
    <property type="protein sequence ID" value="KVH98119.1"/>
    <property type="molecule type" value="Genomic_DNA"/>
</dbReference>
<evidence type="ECO:0000256" key="3">
    <source>
        <dbReference type="ARBA" id="ARBA00022857"/>
    </source>
</evidence>
<keyword evidence="8" id="KW-1185">Reference proteome</keyword>
<dbReference type="Gramene" id="KVH98119">
    <property type="protein sequence ID" value="KVH98119"/>
    <property type="gene ID" value="Ccrd_023658"/>
</dbReference>
<keyword evidence="3" id="KW-0521">NADP</keyword>
<keyword evidence="6" id="KW-1133">Transmembrane helix</keyword>